<proteinExistence type="predicted"/>
<keyword evidence="4" id="KW-0808">Transferase</keyword>
<keyword evidence="1" id="KW-0963">Cytoplasm</keyword>
<evidence type="ECO:0000313" key="7">
    <source>
        <dbReference type="EMBL" id="GHF41278.1"/>
    </source>
</evidence>
<dbReference type="EMBL" id="BNCJ01000002">
    <property type="protein sequence ID" value="GHF41278.1"/>
    <property type="molecule type" value="Genomic_DNA"/>
</dbReference>
<sequence length="329" mass="34914">MSARLTLALEDGGLALPHAGRIAVLHPSAEADLGALPRDRVVVVQPIYPDHAAFAAAGWTCAVALPEEPLAAAVVILPRAKALAHALIAQAAAVAPLVIVDGAKTDGVDAVLKEVRKRVAVEGPIVKAHGKLFWFAPTAGLFDDWLPPAPAPVEGFVTAPGVFSADGIDPASRLLAEALPAELGRRVVDLGAGWGYLATRVLERPGVERIDLVEADHAALDCARLNVTDPRAHFHWADARSWAAQGRVDTVVMNPPFHTGRAAEPGLGRAFIQAAARLLPPSGQLWMVANRHLPYESALKQCFGEVREAAGDTRFKVHHATRPLRNRTA</sequence>
<keyword evidence="2" id="KW-0698">rRNA processing</keyword>
<gene>
    <name evidence="7" type="ORF">GCM10017056_11100</name>
</gene>
<dbReference type="InterPro" id="IPR046977">
    <property type="entry name" value="RsmC/RlmG"/>
</dbReference>
<dbReference type="Gene3D" id="3.40.50.150">
    <property type="entry name" value="Vaccinia Virus protein VP39"/>
    <property type="match status" value="1"/>
</dbReference>
<organism evidence="7 8">
    <name type="scientific">Seohaeicola zhoushanensis</name>
    <dbReference type="NCBI Taxonomy" id="1569283"/>
    <lineage>
        <taxon>Bacteria</taxon>
        <taxon>Pseudomonadati</taxon>
        <taxon>Pseudomonadota</taxon>
        <taxon>Alphaproteobacteria</taxon>
        <taxon>Rhodobacterales</taxon>
        <taxon>Roseobacteraceae</taxon>
        <taxon>Seohaeicola</taxon>
    </lineage>
</organism>
<dbReference type="SUPFAM" id="SSF53335">
    <property type="entry name" value="S-adenosyl-L-methionine-dependent methyltransferases"/>
    <property type="match status" value="1"/>
</dbReference>
<dbReference type="PANTHER" id="PTHR47816">
    <property type="entry name" value="RIBOSOMAL RNA SMALL SUBUNIT METHYLTRANSFERASE C"/>
    <property type="match status" value="1"/>
</dbReference>
<dbReference type="InterPro" id="IPR007848">
    <property type="entry name" value="Small_mtfrase_dom"/>
</dbReference>
<evidence type="ECO:0000313" key="8">
    <source>
        <dbReference type="Proteomes" id="UP000626220"/>
    </source>
</evidence>
<dbReference type="Proteomes" id="UP000626220">
    <property type="component" value="Unassembled WGS sequence"/>
</dbReference>
<evidence type="ECO:0000256" key="4">
    <source>
        <dbReference type="ARBA" id="ARBA00022679"/>
    </source>
</evidence>
<feature type="domain" description="Methyltransferase small" evidence="6">
    <location>
        <begin position="156"/>
        <end position="318"/>
    </location>
</feature>
<dbReference type="GO" id="GO:0003676">
    <property type="term" value="F:nucleic acid binding"/>
    <property type="evidence" value="ECO:0007669"/>
    <property type="project" value="InterPro"/>
</dbReference>
<dbReference type="AlphaFoldDB" id="A0A8J3M8B6"/>
<accession>A0A8J3M8B6</accession>
<evidence type="ECO:0000256" key="3">
    <source>
        <dbReference type="ARBA" id="ARBA00022603"/>
    </source>
</evidence>
<dbReference type="CDD" id="cd02440">
    <property type="entry name" value="AdoMet_MTases"/>
    <property type="match status" value="1"/>
</dbReference>
<dbReference type="RefSeq" id="WP_189679041.1">
    <property type="nucleotide sequence ID" value="NZ_BNCJ01000002.1"/>
</dbReference>
<dbReference type="PANTHER" id="PTHR47816:SF4">
    <property type="entry name" value="RIBOSOMAL RNA SMALL SUBUNIT METHYLTRANSFERASE C"/>
    <property type="match status" value="1"/>
</dbReference>
<dbReference type="Pfam" id="PF05175">
    <property type="entry name" value="MTS"/>
    <property type="match status" value="1"/>
</dbReference>
<evidence type="ECO:0000259" key="6">
    <source>
        <dbReference type="Pfam" id="PF05175"/>
    </source>
</evidence>
<dbReference type="InterPro" id="IPR029063">
    <property type="entry name" value="SAM-dependent_MTases_sf"/>
</dbReference>
<evidence type="ECO:0000256" key="5">
    <source>
        <dbReference type="ARBA" id="ARBA00022691"/>
    </source>
</evidence>
<keyword evidence="3" id="KW-0489">Methyltransferase</keyword>
<reference evidence="7" key="2">
    <citation type="submission" date="2020-09" db="EMBL/GenBank/DDBJ databases">
        <authorList>
            <person name="Sun Q."/>
            <person name="Kim S."/>
        </authorList>
    </citation>
    <scope>NUCLEOTIDE SEQUENCE</scope>
    <source>
        <strain evidence="7">KCTC 42650</strain>
    </source>
</reference>
<evidence type="ECO:0000256" key="2">
    <source>
        <dbReference type="ARBA" id="ARBA00022552"/>
    </source>
</evidence>
<name>A0A8J3M8B6_9RHOB</name>
<dbReference type="InterPro" id="IPR002052">
    <property type="entry name" value="DNA_methylase_N6_adenine_CS"/>
</dbReference>
<dbReference type="GO" id="GO:0006364">
    <property type="term" value="P:rRNA processing"/>
    <property type="evidence" value="ECO:0007669"/>
    <property type="project" value="UniProtKB-KW"/>
</dbReference>
<comment type="caution">
    <text evidence="7">The sequence shown here is derived from an EMBL/GenBank/DDBJ whole genome shotgun (WGS) entry which is preliminary data.</text>
</comment>
<keyword evidence="5" id="KW-0949">S-adenosyl-L-methionine</keyword>
<keyword evidence="8" id="KW-1185">Reference proteome</keyword>
<evidence type="ECO:0000256" key="1">
    <source>
        <dbReference type="ARBA" id="ARBA00022490"/>
    </source>
</evidence>
<reference evidence="7" key="1">
    <citation type="journal article" date="2014" name="Int. J. Syst. Evol. Microbiol.">
        <title>Complete genome sequence of Corynebacterium casei LMG S-19264T (=DSM 44701T), isolated from a smear-ripened cheese.</title>
        <authorList>
            <consortium name="US DOE Joint Genome Institute (JGI-PGF)"/>
            <person name="Walter F."/>
            <person name="Albersmeier A."/>
            <person name="Kalinowski J."/>
            <person name="Ruckert C."/>
        </authorList>
    </citation>
    <scope>NUCLEOTIDE SEQUENCE</scope>
    <source>
        <strain evidence="7">KCTC 42650</strain>
    </source>
</reference>
<protein>
    <submittedName>
        <fullName evidence="7">MFS transporter</fullName>
    </submittedName>
</protein>
<dbReference type="GO" id="GO:0032259">
    <property type="term" value="P:methylation"/>
    <property type="evidence" value="ECO:0007669"/>
    <property type="project" value="UniProtKB-KW"/>
</dbReference>
<dbReference type="GO" id="GO:0008757">
    <property type="term" value="F:S-adenosylmethionine-dependent methyltransferase activity"/>
    <property type="evidence" value="ECO:0007669"/>
    <property type="project" value="InterPro"/>
</dbReference>
<dbReference type="PROSITE" id="PS00092">
    <property type="entry name" value="N6_MTASE"/>
    <property type="match status" value="1"/>
</dbReference>
<dbReference type="GO" id="GO:0008170">
    <property type="term" value="F:N-methyltransferase activity"/>
    <property type="evidence" value="ECO:0007669"/>
    <property type="project" value="UniProtKB-ARBA"/>
</dbReference>